<keyword evidence="6" id="KW-0732">Signal</keyword>
<keyword evidence="5" id="KW-0812">Transmembrane</keyword>
<feature type="domain" description="LNR" evidence="7">
    <location>
        <begin position="185"/>
        <end position="231"/>
    </location>
</feature>
<dbReference type="OrthoDB" id="191722at2759"/>
<protein>
    <submittedName>
        <fullName evidence="8">Expressed protein</fullName>
    </submittedName>
</protein>
<dbReference type="Proteomes" id="UP000002729">
    <property type="component" value="Unassembled WGS sequence"/>
</dbReference>
<dbReference type="eggNOG" id="ENOG502S7PP">
    <property type="taxonomic scope" value="Eukaryota"/>
</dbReference>
<evidence type="ECO:0000256" key="3">
    <source>
        <dbReference type="ARBA" id="ARBA00023180"/>
    </source>
</evidence>
<organism evidence="9">
    <name type="scientific">Aureococcus anophagefferens</name>
    <name type="common">Harmful bloom alga</name>
    <dbReference type="NCBI Taxonomy" id="44056"/>
    <lineage>
        <taxon>Eukaryota</taxon>
        <taxon>Sar</taxon>
        <taxon>Stramenopiles</taxon>
        <taxon>Ochrophyta</taxon>
        <taxon>Pelagophyceae</taxon>
        <taxon>Pelagomonadales</taxon>
        <taxon>Pelagomonadaceae</taxon>
        <taxon>Aureococcus</taxon>
    </lineage>
</organism>
<proteinExistence type="predicted"/>
<feature type="region of interest" description="Disordered" evidence="4">
    <location>
        <begin position="36"/>
        <end position="56"/>
    </location>
</feature>
<dbReference type="AlphaFoldDB" id="F0XVZ4"/>
<sequence length="1134" mass="118449">MRAPSMRVLLALAAVPAAAVPRSSWVKRARKARAGPRAAPDFGAPETTRPNAPTEDYKTSALADAADASYTLGRRLGFLRDVRDGRSLQDVDDEACLEEFVACEQDAAGCLACVLEIMEHEEGDVEVPADFTDWDCDGVVSFLHTIHVCEDLEARDDAAQKVCGVWAACATEVLDDDAATAAPAPAPVPANCSATACEVPHAAWLGDGACDADISQCYNTAACGWDGGDCCEATCRDTATRTCGTAAPYVCKDPDAQGCGSRAAAEIELEGGAGAYDYALYSVILDGFAAVSSGSYAGETSTTPACLADGCYVMEVKADDTYSSDPRWAVKKKDPQSGALVIAASGGGPAVCTFPVGGGVEEYCPAGCVDETAANCNDADQYVMAMTDAGWNGWGFVGYRVHKHDAAGEAGEEIRAGTLAMGHFGVEPMCIPDPGCYTVTLEWGWWSEEVSWELGKRGAGAVAAGGAPAQCDFSVGVTDAGQPFCPSTCAPADDATTDDHLITGGCDPDDASKLPYALEMYDADGDGWGGVRYTITDEAGAETSGSLNFGFQGQDDLCLAPGCYDFSFPPRSSQSRAAGWALGDVTEGGVVFSGSSSASCVFAVGGGECPSGPHTKEACGFDGVETPPPTSVFECDASQALAVMRVVDSWGDGWNGADFTITDAEGAIVGSDTLRDGAYAEFPYCVDGGCYNAAVSSGEWREEVSWQLVELLPDGTSLVRAHGAAPEQCGFALAAGNGEASIVHCDTACATQRAASDDWKGIGDDDFWNPGWDDAASGYAYDYGDGYAPNCENGDDCGVFDNFAGWAAASAIVDCLDQTVPDRAGDDPFVPELWADRPELCEGTYDFGELDAFEACAKELEEGVGDVDAQHAKAKACMALLVSAAPDGSEDLESDDELVKRLATMVYYAGDVGFCDCATNEEAIPACNDFADFRAVVREAHEACDALDAIDCAYLGAYAAECETGLVNKFGVLDLASPDQCAYVDDDGCGGMAIPAVRKWDCLFDDNYELTAAQKTFVLDVVTYCVDGDTDDGASPTRTDDYVPPDHKLTDDDAHASSHRSDDDGAAPRANPVVVAFSVIGVAAVLAAIAFVFYKYIYKQSDARPGRDGNAYGVAFAPLGRDDDDNAYVAPGGV</sequence>
<feature type="chain" id="PRO_5030168560" evidence="6">
    <location>
        <begin position="20"/>
        <end position="1134"/>
    </location>
</feature>
<keyword evidence="1" id="KW-0677">Repeat</keyword>
<dbReference type="RefSeq" id="XP_009032666.1">
    <property type="nucleotide sequence ID" value="XM_009034418.1"/>
</dbReference>
<feature type="transmembrane region" description="Helical" evidence="5">
    <location>
        <begin position="1073"/>
        <end position="1094"/>
    </location>
</feature>
<evidence type="ECO:0000313" key="9">
    <source>
        <dbReference type="Proteomes" id="UP000002729"/>
    </source>
</evidence>
<keyword evidence="9" id="KW-1185">Reference proteome</keyword>
<feature type="region of interest" description="Disordered" evidence="4">
    <location>
        <begin position="1034"/>
        <end position="1066"/>
    </location>
</feature>
<keyword evidence="3" id="KW-0325">Glycoprotein</keyword>
<keyword evidence="5" id="KW-1133">Transmembrane helix</keyword>
<keyword evidence="5" id="KW-0472">Membrane</keyword>
<dbReference type="InterPro" id="IPR000800">
    <property type="entry name" value="Notch_dom"/>
</dbReference>
<evidence type="ECO:0000256" key="4">
    <source>
        <dbReference type="SAM" id="MobiDB-lite"/>
    </source>
</evidence>
<evidence type="ECO:0000256" key="1">
    <source>
        <dbReference type="ARBA" id="ARBA00022737"/>
    </source>
</evidence>
<accession>F0XVZ4</accession>
<feature type="signal peptide" evidence="6">
    <location>
        <begin position="1"/>
        <end position="19"/>
    </location>
</feature>
<evidence type="ECO:0000256" key="5">
    <source>
        <dbReference type="SAM" id="Phobius"/>
    </source>
</evidence>
<name>F0XVZ4_AURAN</name>
<dbReference type="KEGG" id="aaf:AURANDRAFT_60679"/>
<reference evidence="8 9" key="1">
    <citation type="journal article" date="2011" name="Proc. Natl. Acad. Sci. U.S.A.">
        <title>Niche of harmful alga Aureococcus anophagefferens revealed through ecogenomics.</title>
        <authorList>
            <person name="Gobler C.J."/>
            <person name="Berry D.L."/>
            <person name="Dyhrman S.T."/>
            <person name="Wilhelm S.W."/>
            <person name="Salamov A."/>
            <person name="Lobanov A.V."/>
            <person name="Zhang Y."/>
            <person name="Collier J.L."/>
            <person name="Wurch L.L."/>
            <person name="Kustka A.B."/>
            <person name="Dill B.D."/>
            <person name="Shah M."/>
            <person name="VerBerkmoes N.C."/>
            <person name="Kuo A."/>
            <person name="Terry A."/>
            <person name="Pangilinan J."/>
            <person name="Lindquist E.A."/>
            <person name="Lucas S."/>
            <person name="Paulsen I.T."/>
            <person name="Hattenrath-Lehmann T.K."/>
            <person name="Talmage S.C."/>
            <person name="Walker E.A."/>
            <person name="Koch F."/>
            <person name="Burson A.M."/>
            <person name="Marcoval M.A."/>
            <person name="Tang Y.Z."/>
            <person name="Lecleir G.R."/>
            <person name="Coyne K.J."/>
            <person name="Berg G.M."/>
            <person name="Bertrand E.M."/>
            <person name="Saito M.A."/>
            <person name="Gladyshev V.N."/>
            <person name="Grigoriev I.V."/>
        </authorList>
    </citation>
    <scope>NUCLEOTIDE SEQUENCE [LARGE SCALE GENOMIC DNA]</scope>
    <source>
        <strain evidence="9">CCMP 1984</strain>
    </source>
</reference>
<dbReference type="SMART" id="SM00004">
    <property type="entry name" value="NL"/>
    <property type="match status" value="1"/>
</dbReference>
<evidence type="ECO:0000256" key="6">
    <source>
        <dbReference type="SAM" id="SignalP"/>
    </source>
</evidence>
<evidence type="ECO:0000256" key="2">
    <source>
        <dbReference type="ARBA" id="ARBA00023157"/>
    </source>
</evidence>
<feature type="compositionally biased region" description="Basic and acidic residues" evidence="4">
    <location>
        <begin position="1038"/>
        <end position="1063"/>
    </location>
</feature>
<evidence type="ECO:0000313" key="8">
    <source>
        <dbReference type="EMBL" id="EGB13060.1"/>
    </source>
</evidence>
<keyword evidence="2" id="KW-1015">Disulfide bond</keyword>
<dbReference type="GeneID" id="20223112"/>
<evidence type="ECO:0000259" key="7">
    <source>
        <dbReference type="SMART" id="SM00004"/>
    </source>
</evidence>
<dbReference type="InParanoid" id="F0XVZ4"/>
<dbReference type="EMBL" id="GL833120">
    <property type="protein sequence ID" value="EGB13060.1"/>
    <property type="molecule type" value="Genomic_DNA"/>
</dbReference>
<gene>
    <name evidence="8" type="ORF">AURANDRAFT_60679</name>
</gene>